<evidence type="ECO:0000313" key="6">
    <source>
        <dbReference type="Proteomes" id="UP000267268"/>
    </source>
</evidence>
<keyword evidence="2" id="KW-0731">Sigma factor</keyword>
<gene>
    <name evidence="5" type="ORF">EI427_02305</name>
</gene>
<keyword evidence="6" id="KW-1185">Reference proteome</keyword>
<dbReference type="NCBIfam" id="TIGR02937">
    <property type="entry name" value="sigma70-ECF"/>
    <property type="match status" value="1"/>
</dbReference>
<dbReference type="SUPFAM" id="SSF88946">
    <property type="entry name" value="Sigma2 domain of RNA polymerase sigma factors"/>
    <property type="match status" value="1"/>
</dbReference>
<protein>
    <submittedName>
        <fullName evidence="5">Sigma-70 family RNA polymerase sigma factor</fullName>
    </submittedName>
</protein>
<dbReference type="GO" id="GO:0016987">
    <property type="term" value="F:sigma factor activity"/>
    <property type="evidence" value="ECO:0007669"/>
    <property type="project" value="UniProtKB-KW"/>
</dbReference>
<dbReference type="OrthoDB" id="1099849at2"/>
<evidence type="ECO:0000256" key="2">
    <source>
        <dbReference type="ARBA" id="ARBA00023082"/>
    </source>
</evidence>
<dbReference type="InterPro" id="IPR039425">
    <property type="entry name" value="RNA_pol_sigma-70-like"/>
</dbReference>
<dbReference type="AlphaFoldDB" id="A0A3S9NYP5"/>
<accession>A0A3S9NYP5</accession>
<dbReference type="RefSeq" id="WP_126611173.1">
    <property type="nucleotide sequence ID" value="NZ_CP034562.1"/>
</dbReference>
<reference evidence="5 6" key="1">
    <citation type="submission" date="2018-12" db="EMBL/GenBank/DDBJ databases">
        <title>Flammeovirga pectinis sp. nov., isolated from the gut of the Korean scallop, Patinopecten yessoensis.</title>
        <authorList>
            <person name="Bae J.-W."/>
            <person name="Jeong Y.-S."/>
            <person name="Kang W."/>
        </authorList>
    </citation>
    <scope>NUCLEOTIDE SEQUENCE [LARGE SCALE GENOMIC DNA]</scope>
    <source>
        <strain evidence="5 6">L12M1</strain>
    </source>
</reference>
<dbReference type="InterPro" id="IPR036388">
    <property type="entry name" value="WH-like_DNA-bd_sf"/>
</dbReference>
<dbReference type="InterPro" id="IPR014284">
    <property type="entry name" value="RNA_pol_sigma-70_dom"/>
</dbReference>
<dbReference type="PANTHER" id="PTHR43133:SF8">
    <property type="entry name" value="RNA POLYMERASE SIGMA FACTOR HI_1459-RELATED"/>
    <property type="match status" value="1"/>
</dbReference>
<keyword evidence="1" id="KW-0805">Transcription regulation</keyword>
<dbReference type="PANTHER" id="PTHR43133">
    <property type="entry name" value="RNA POLYMERASE ECF-TYPE SIGMA FACTO"/>
    <property type="match status" value="1"/>
</dbReference>
<dbReference type="GO" id="GO:0003677">
    <property type="term" value="F:DNA binding"/>
    <property type="evidence" value="ECO:0007669"/>
    <property type="project" value="UniProtKB-KW"/>
</dbReference>
<evidence type="ECO:0000256" key="1">
    <source>
        <dbReference type="ARBA" id="ARBA00023015"/>
    </source>
</evidence>
<evidence type="ECO:0000256" key="4">
    <source>
        <dbReference type="ARBA" id="ARBA00023163"/>
    </source>
</evidence>
<keyword evidence="3" id="KW-0238">DNA-binding</keyword>
<name>A0A3S9NYP5_9BACT</name>
<dbReference type="GO" id="GO:0006352">
    <property type="term" value="P:DNA-templated transcription initiation"/>
    <property type="evidence" value="ECO:0007669"/>
    <property type="project" value="InterPro"/>
</dbReference>
<dbReference type="InterPro" id="IPR013325">
    <property type="entry name" value="RNA_pol_sigma_r2"/>
</dbReference>
<dbReference type="Proteomes" id="UP000267268">
    <property type="component" value="Chromosome 1"/>
</dbReference>
<dbReference type="Gene3D" id="1.10.10.10">
    <property type="entry name" value="Winged helix-like DNA-binding domain superfamily/Winged helix DNA-binding domain"/>
    <property type="match status" value="1"/>
</dbReference>
<dbReference type="KEGG" id="fll:EI427_02305"/>
<evidence type="ECO:0000256" key="3">
    <source>
        <dbReference type="ARBA" id="ARBA00023125"/>
    </source>
</evidence>
<dbReference type="Gene3D" id="1.10.1740.10">
    <property type="match status" value="1"/>
</dbReference>
<keyword evidence="4" id="KW-0804">Transcription</keyword>
<organism evidence="5 6">
    <name type="scientific">Flammeovirga pectinis</name>
    <dbReference type="NCBI Taxonomy" id="2494373"/>
    <lineage>
        <taxon>Bacteria</taxon>
        <taxon>Pseudomonadati</taxon>
        <taxon>Bacteroidota</taxon>
        <taxon>Cytophagia</taxon>
        <taxon>Cytophagales</taxon>
        <taxon>Flammeovirgaceae</taxon>
        <taxon>Flammeovirga</taxon>
    </lineage>
</organism>
<sequence>MVHQQYNISLQSLLDDLKDNKETAWSYLYTNFQAMIVNLIKKNGGDEEAGKEIFQNVIIDLHNNILRGKVREDSNLKNYLYTLAYNQWRVQIRNTKGKNDTLEHDNTLIDDSVSFDEEQYELYDDLTSILGNLGEKCQELINSKYSKIKLSMNEIAEQLGFMNARSATSQLNKCMEKARKEAVVVLKSKGL</sequence>
<proteinExistence type="predicted"/>
<evidence type="ECO:0000313" key="5">
    <source>
        <dbReference type="EMBL" id="AZQ61088.1"/>
    </source>
</evidence>
<dbReference type="EMBL" id="CP034562">
    <property type="protein sequence ID" value="AZQ61088.1"/>
    <property type="molecule type" value="Genomic_DNA"/>
</dbReference>